<organism evidence="5 6">
    <name type="scientific">Tepidicaulis marinus</name>
    <dbReference type="NCBI Taxonomy" id="1333998"/>
    <lineage>
        <taxon>Bacteria</taxon>
        <taxon>Pseudomonadati</taxon>
        <taxon>Pseudomonadota</taxon>
        <taxon>Alphaproteobacteria</taxon>
        <taxon>Hyphomicrobiales</taxon>
        <taxon>Parvibaculaceae</taxon>
        <taxon>Tepidicaulis</taxon>
    </lineage>
</organism>
<evidence type="ECO:0000313" key="6">
    <source>
        <dbReference type="Proteomes" id="UP000028702"/>
    </source>
</evidence>
<protein>
    <submittedName>
        <fullName evidence="5">ComB2 protein</fullName>
    </submittedName>
</protein>
<dbReference type="STRING" id="1333998.M2A_3158"/>
<dbReference type="InterPro" id="IPR010258">
    <property type="entry name" value="Conjugal_tfr_TrbG/VirB9/CagX"/>
</dbReference>
<evidence type="ECO:0000256" key="1">
    <source>
        <dbReference type="ARBA" id="ARBA00006135"/>
    </source>
</evidence>
<accession>A0A081BF41</accession>
<evidence type="ECO:0000256" key="4">
    <source>
        <dbReference type="SAM" id="SignalP"/>
    </source>
</evidence>
<evidence type="ECO:0000256" key="2">
    <source>
        <dbReference type="ARBA" id="ARBA00022729"/>
    </source>
</evidence>
<evidence type="ECO:0000256" key="3">
    <source>
        <dbReference type="SAM" id="MobiDB-lite"/>
    </source>
</evidence>
<dbReference type="PROSITE" id="PS51257">
    <property type="entry name" value="PROKAR_LIPOPROTEIN"/>
    <property type="match status" value="1"/>
</dbReference>
<proteinExistence type="inferred from homology"/>
<dbReference type="Pfam" id="PF03524">
    <property type="entry name" value="CagX"/>
    <property type="match status" value="1"/>
</dbReference>
<comment type="similarity">
    <text evidence="1">Belongs to the TrbG/VirB9 family.</text>
</comment>
<reference evidence="5 6" key="1">
    <citation type="submission" date="2014-07" db="EMBL/GenBank/DDBJ databases">
        <title>Tepidicaulis marinum gen. nov., sp. nov., a novel marine bacterium denitrifying nitrate to nitrous oxide strictly under microaerobic conditions.</title>
        <authorList>
            <person name="Takeuchi M."/>
            <person name="Yamagishi T."/>
            <person name="Kamagata Y."/>
            <person name="Oshima K."/>
            <person name="Hattori M."/>
            <person name="Katayama T."/>
            <person name="Hanada S."/>
            <person name="Tamaki H."/>
            <person name="Marumo K."/>
            <person name="Maeda H."/>
            <person name="Nedachi M."/>
            <person name="Iwasaki W."/>
            <person name="Suwa Y."/>
            <person name="Sakata S."/>
        </authorList>
    </citation>
    <scope>NUCLEOTIDE SEQUENCE [LARGE SCALE GENOMIC DNA]</scope>
    <source>
        <strain evidence="5 6">MA2</strain>
    </source>
</reference>
<comment type="caution">
    <text evidence="5">The sequence shown here is derived from an EMBL/GenBank/DDBJ whole genome shotgun (WGS) entry which is preliminary data.</text>
</comment>
<dbReference type="AlphaFoldDB" id="A0A081BF41"/>
<dbReference type="Proteomes" id="UP000028702">
    <property type="component" value="Unassembled WGS sequence"/>
</dbReference>
<dbReference type="EMBL" id="BBIO01000023">
    <property type="protein sequence ID" value="GAK46659.1"/>
    <property type="molecule type" value="Genomic_DNA"/>
</dbReference>
<feature type="chain" id="PRO_5001755030" evidence="4">
    <location>
        <begin position="24"/>
        <end position="342"/>
    </location>
</feature>
<gene>
    <name evidence="5" type="ORF">M2A_3158</name>
</gene>
<name>A0A081BF41_9HYPH</name>
<dbReference type="eggNOG" id="COG3504">
    <property type="taxonomic scope" value="Bacteria"/>
</dbReference>
<dbReference type="InterPro" id="IPR033645">
    <property type="entry name" value="VirB9/CagX/TrbG_C"/>
</dbReference>
<keyword evidence="6" id="KW-1185">Reference proteome</keyword>
<sequence>MNGKLWIVGALAALTMGSCPALALDDEWAAEALPGANGFEPPRIEGAKNASKIEVLDQVQEAFDDAPPEAGIRRFAYSEHLMMKINVRRHMVTRVKLPGEIKEAAVGDAALFGMRHENGNSYLDIWPQVAGVDSNLIVMDEFGRVFTFYVRALPVDSPTVPDMAVLVFDTGIAPLPPKQVEDREAEERKREAVSDAGGIVKGSFEGRGSTGELNPDFLEGIPFDASKVSFDYRMYGDRSIAPDTVFTDGVWTFLYWKPERFDQVDLPVPFKIIDEIDTPANFRMGKTVMAIESIGRLTLKNGQRVVCIEPTEPFAIERETGGQLVGTEKPDEPRAPAQAEGA</sequence>
<evidence type="ECO:0000313" key="5">
    <source>
        <dbReference type="EMBL" id="GAK46659.1"/>
    </source>
</evidence>
<keyword evidence="2 4" id="KW-0732">Signal</keyword>
<dbReference type="Gene3D" id="2.60.40.2500">
    <property type="match status" value="1"/>
</dbReference>
<feature type="region of interest" description="Disordered" evidence="3">
    <location>
        <begin position="317"/>
        <end position="342"/>
    </location>
</feature>
<dbReference type="InterPro" id="IPR038161">
    <property type="entry name" value="VirB9/CagX/TrbG_C_sf"/>
</dbReference>
<dbReference type="CDD" id="cd06911">
    <property type="entry name" value="VirB9_CagX_TrbG"/>
    <property type="match status" value="1"/>
</dbReference>
<dbReference type="RefSeq" id="WP_197052971.1">
    <property type="nucleotide sequence ID" value="NZ_BBIO01000023.1"/>
</dbReference>
<feature type="signal peptide" evidence="4">
    <location>
        <begin position="1"/>
        <end position="23"/>
    </location>
</feature>